<name>A0A2L0UGS3_9MICC</name>
<evidence type="ECO:0000313" key="2">
    <source>
        <dbReference type="Proteomes" id="UP000239187"/>
    </source>
</evidence>
<protein>
    <submittedName>
        <fullName evidence="1">ABC transporter</fullName>
    </submittedName>
</protein>
<organism evidence="1 2">
    <name type="scientific">Arthrobacter agilis</name>
    <dbReference type="NCBI Taxonomy" id="37921"/>
    <lineage>
        <taxon>Bacteria</taxon>
        <taxon>Bacillati</taxon>
        <taxon>Actinomycetota</taxon>
        <taxon>Actinomycetes</taxon>
        <taxon>Micrococcales</taxon>
        <taxon>Micrococcaceae</taxon>
        <taxon>Arthrobacter</taxon>
    </lineage>
</organism>
<dbReference type="InterPro" id="IPR011044">
    <property type="entry name" value="Quino_amine_DH_bsu"/>
</dbReference>
<dbReference type="Proteomes" id="UP000239187">
    <property type="component" value="Chromosome"/>
</dbReference>
<accession>A0A2L0UGS3</accession>
<dbReference type="RefSeq" id="WP_208739551.1">
    <property type="nucleotide sequence ID" value="NZ_CP024915.1"/>
</dbReference>
<dbReference type="EMBL" id="CP024915">
    <property type="protein sequence ID" value="AUZ88432.1"/>
    <property type="molecule type" value="Genomic_DNA"/>
</dbReference>
<sequence>MTLDTGGRIDLLNLADGTTTTVGDVPEISSTSTDGRYLFASSATTGALTIIDSGMWTWDHEDHFHYYSGEPRTIGTVEGDGEAVVTSGSSGTGVYFPDSGKGTVFDNDALARGELDVRTELSGEPHAGMLVPLSDLTLLTEPGSTGTAASVQAYDKDGRPMDGTSAECVDAQGTIATAVGTVIGCDDGALLATLDGDQVSYERIPYPADTDAPKATEFRAREGRPTVAAVAGDQGAWLLDTRERSWQFVPTEVPLLQVSAVDDREGHVVALAADGRILVLTAETDEVIAATGPLLPQTLQDPDLMTGVELTVDQQRAYLNAPAEQTLFEIDFADNARIARTFDTDTVPAHLVEVGR</sequence>
<gene>
    <name evidence="1" type="ORF">CVO76_12890</name>
</gene>
<reference evidence="1 2" key="1">
    <citation type="submission" date="2017-11" db="EMBL/GenBank/DDBJ databases">
        <title>Draft genome of Arthrobacter agilis strain UMCV2, a plant growth-promoting rhizobacterium and biocontrol capacity of phytopathogenic fungi.</title>
        <authorList>
            <person name="Martinez-Camara R."/>
            <person name="Santoyo G."/>
            <person name="Moreno-Hagelsieb G."/>
            <person name="Valencia-Cantero E."/>
        </authorList>
    </citation>
    <scope>NUCLEOTIDE SEQUENCE [LARGE SCALE GENOMIC DNA]</scope>
    <source>
        <strain evidence="1 2">UMCV2</strain>
    </source>
</reference>
<evidence type="ECO:0000313" key="1">
    <source>
        <dbReference type="EMBL" id="AUZ88432.1"/>
    </source>
</evidence>
<dbReference type="AlphaFoldDB" id="A0A2L0UGS3"/>
<proteinExistence type="predicted"/>
<dbReference type="SUPFAM" id="SSF50969">
    <property type="entry name" value="YVTN repeat-like/Quinoprotein amine dehydrogenase"/>
    <property type="match status" value="1"/>
</dbReference>